<name>A0AAV8Z3K4_9CUCU</name>
<gene>
    <name evidence="1" type="ORF">NQ318_016433</name>
</gene>
<evidence type="ECO:0000313" key="2">
    <source>
        <dbReference type="Proteomes" id="UP001162162"/>
    </source>
</evidence>
<evidence type="ECO:0000313" key="1">
    <source>
        <dbReference type="EMBL" id="KAJ8958706.1"/>
    </source>
</evidence>
<organism evidence="1 2">
    <name type="scientific">Aromia moschata</name>
    <dbReference type="NCBI Taxonomy" id="1265417"/>
    <lineage>
        <taxon>Eukaryota</taxon>
        <taxon>Metazoa</taxon>
        <taxon>Ecdysozoa</taxon>
        <taxon>Arthropoda</taxon>
        <taxon>Hexapoda</taxon>
        <taxon>Insecta</taxon>
        <taxon>Pterygota</taxon>
        <taxon>Neoptera</taxon>
        <taxon>Endopterygota</taxon>
        <taxon>Coleoptera</taxon>
        <taxon>Polyphaga</taxon>
        <taxon>Cucujiformia</taxon>
        <taxon>Chrysomeloidea</taxon>
        <taxon>Cerambycidae</taxon>
        <taxon>Cerambycinae</taxon>
        <taxon>Callichromatini</taxon>
        <taxon>Aromia</taxon>
    </lineage>
</organism>
<evidence type="ECO:0008006" key="3">
    <source>
        <dbReference type="Google" id="ProtNLM"/>
    </source>
</evidence>
<comment type="caution">
    <text evidence="1">The sequence shown here is derived from an EMBL/GenBank/DDBJ whole genome shotgun (WGS) entry which is preliminary data.</text>
</comment>
<dbReference type="AlphaFoldDB" id="A0AAV8Z3K4"/>
<dbReference type="GO" id="GO:0003677">
    <property type="term" value="F:DNA binding"/>
    <property type="evidence" value="ECO:0007669"/>
    <property type="project" value="InterPro"/>
</dbReference>
<proteinExistence type="predicted"/>
<dbReference type="EMBL" id="JAPWTK010000016">
    <property type="protein sequence ID" value="KAJ8958706.1"/>
    <property type="molecule type" value="Genomic_DNA"/>
</dbReference>
<sequence>MDERIERIREDRHLSIRWLAEIIGIDKECVGQILREPVNMHKVCAKMVPNLFTPEQKESRMNICGNTDKNCLII</sequence>
<dbReference type="SUPFAM" id="SSF47413">
    <property type="entry name" value="lambda repressor-like DNA-binding domains"/>
    <property type="match status" value="1"/>
</dbReference>
<keyword evidence="2" id="KW-1185">Reference proteome</keyword>
<accession>A0AAV8Z3K4</accession>
<dbReference type="InterPro" id="IPR010982">
    <property type="entry name" value="Lambda_DNA-bd_dom_sf"/>
</dbReference>
<reference evidence="1" key="1">
    <citation type="journal article" date="2023" name="Insect Mol. Biol.">
        <title>Genome sequencing provides insights into the evolution of gene families encoding plant cell wall-degrading enzymes in longhorned beetles.</title>
        <authorList>
            <person name="Shin N.R."/>
            <person name="Okamura Y."/>
            <person name="Kirsch R."/>
            <person name="Pauchet Y."/>
        </authorList>
    </citation>
    <scope>NUCLEOTIDE SEQUENCE</scope>
    <source>
        <strain evidence="1">AMC_N1</strain>
    </source>
</reference>
<protein>
    <recommendedName>
        <fullName evidence="3">XRE family transcriptional regulator</fullName>
    </recommendedName>
</protein>
<dbReference type="GO" id="GO:0006357">
    <property type="term" value="P:regulation of transcription by RNA polymerase II"/>
    <property type="evidence" value="ECO:0007669"/>
    <property type="project" value="UniProtKB-ARBA"/>
</dbReference>
<dbReference type="Proteomes" id="UP001162162">
    <property type="component" value="Unassembled WGS sequence"/>
</dbReference>